<dbReference type="RefSeq" id="WP_143004178.1">
    <property type="nucleotide sequence ID" value="NZ_FMUN01000008.1"/>
</dbReference>
<feature type="region of interest" description="Disordered" evidence="1">
    <location>
        <begin position="45"/>
        <end position="194"/>
    </location>
</feature>
<dbReference type="GO" id="GO:0032506">
    <property type="term" value="P:cytokinetic process"/>
    <property type="evidence" value="ECO:0007669"/>
    <property type="project" value="TreeGrafter"/>
</dbReference>
<keyword evidence="2" id="KW-1133">Transmembrane helix</keyword>
<reference evidence="5" key="1">
    <citation type="submission" date="2016-10" db="EMBL/GenBank/DDBJ databases">
        <authorList>
            <person name="Varghese N."/>
        </authorList>
    </citation>
    <scope>NUCLEOTIDE SEQUENCE [LARGE SCALE GENOMIC DNA]</scope>
    <source>
        <strain evidence="5">HL 19</strain>
    </source>
</reference>
<feature type="compositionally biased region" description="Basic and acidic residues" evidence="1">
    <location>
        <begin position="95"/>
        <end position="104"/>
    </location>
</feature>
<keyword evidence="5" id="KW-1185">Reference proteome</keyword>
<dbReference type="GO" id="GO:0030428">
    <property type="term" value="C:cell septum"/>
    <property type="evidence" value="ECO:0007669"/>
    <property type="project" value="TreeGrafter"/>
</dbReference>
<dbReference type="STRING" id="381306.AN478_06510"/>
<protein>
    <submittedName>
        <fullName evidence="4">Cell division protein FtsN</fullName>
    </submittedName>
</protein>
<feature type="transmembrane region" description="Helical" evidence="2">
    <location>
        <begin position="21"/>
        <end position="40"/>
    </location>
</feature>
<keyword evidence="2" id="KW-0812">Transmembrane</keyword>
<evidence type="ECO:0000313" key="5">
    <source>
        <dbReference type="Proteomes" id="UP000183104"/>
    </source>
</evidence>
<keyword evidence="2" id="KW-0472">Membrane</keyword>
<name>A0A1G5HAT0_9GAMM</name>
<keyword evidence="4" id="KW-0131">Cell cycle</keyword>
<dbReference type="SUPFAM" id="SSF110997">
    <property type="entry name" value="Sporulation related repeat"/>
    <property type="match status" value="1"/>
</dbReference>
<evidence type="ECO:0000256" key="2">
    <source>
        <dbReference type="SAM" id="Phobius"/>
    </source>
</evidence>
<gene>
    <name evidence="4" type="ORF">SAMN05661077_2665</name>
</gene>
<dbReference type="GO" id="GO:0032153">
    <property type="term" value="C:cell division site"/>
    <property type="evidence" value="ECO:0007669"/>
    <property type="project" value="TreeGrafter"/>
</dbReference>
<dbReference type="PROSITE" id="PS51724">
    <property type="entry name" value="SPOR"/>
    <property type="match status" value="1"/>
</dbReference>
<dbReference type="PANTHER" id="PTHR38687:SF1">
    <property type="entry name" value="CELL DIVISION PROTEIN DEDD"/>
    <property type="match status" value="1"/>
</dbReference>
<dbReference type="InterPro" id="IPR007730">
    <property type="entry name" value="SPOR-like_dom"/>
</dbReference>
<organism evidence="4 5">
    <name type="scientific">Thiohalorhabdus denitrificans</name>
    <dbReference type="NCBI Taxonomy" id="381306"/>
    <lineage>
        <taxon>Bacteria</taxon>
        <taxon>Pseudomonadati</taxon>
        <taxon>Pseudomonadota</taxon>
        <taxon>Gammaproteobacteria</taxon>
        <taxon>Thiohalorhabdales</taxon>
        <taxon>Thiohalorhabdaceae</taxon>
        <taxon>Thiohalorhabdus</taxon>
    </lineage>
</organism>
<dbReference type="Proteomes" id="UP000183104">
    <property type="component" value="Unassembled WGS sequence"/>
</dbReference>
<evidence type="ECO:0000313" key="4">
    <source>
        <dbReference type="EMBL" id="SCY60873.1"/>
    </source>
</evidence>
<dbReference type="InterPro" id="IPR052521">
    <property type="entry name" value="Cell_div_SPOR-domain"/>
</dbReference>
<dbReference type="Pfam" id="PF05036">
    <property type="entry name" value="SPOR"/>
    <property type="match status" value="1"/>
</dbReference>
<proteinExistence type="predicted"/>
<accession>A0A1G5HAT0</accession>
<feature type="domain" description="SPOR" evidence="3">
    <location>
        <begin position="183"/>
        <end position="261"/>
    </location>
</feature>
<dbReference type="GO" id="GO:0042834">
    <property type="term" value="F:peptidoglycan binding"/>
    <property type="evidence" value="ECO:0007669"/>
    <property type="project" value="InterPro"/>
</dbReference>
<dbReference type="PANTHER" id="PTHR38687">
    <property type="entry name" value="CELL DIVISION PROTEIN DEDD-RELATED"/>
    <property type="match status" value="1"/>
</dbReference>
<dbReference type="AlphaFoldDB" id="A0A1G5HAT0"/>
<evidence type="ECO:0000259" key="3">
    <source>
        <dbReference type="PROSITE" id="PS51724"/>
    </source>
</evidence>
<dbReference type="OrthoDB" id="8558195at2"/>
<dbReference type="EMBL" id="FMUN01000008">
    <property type="protein sequence ID" value="SCY60873.1"/>
    <property type="molecule type" value="Genomic_DNA"/>
</dbReference>
<keyword evidence="4" id="KW-0132">Cell division</keyword>
<dbReference type="InterPro" id="IPR036680">
    <property type="entry name" value="SPOR-like_sf"/>
</dbReference>
<dbReference type="Gene3D" id="3.30.70.1070">
    <property type="entry name" value="Sporulation related repeat"/>
    <property type="match status" value="1"/>
</dbReference>
<sequence length="269" mass="27788">MSAGRARGSEEGGKGSRFYKVVGGMVVALVVAVVVLPLWFGGGQTNQGRVVEIQPGGTDSDGGEAPGSGEDTGPSAGDAVTHPLEEGGDAEEEGQEKWWRRTVDGGEAASDDPSAAAAEQVLPDQGKAGSGGDRSQVQAPEEAEAESVDPSEPEEPEETADPPAEQTAARESGGEAGAQAPGMPDAPFWGVMVGSFQDPGNAKGLRDRLQEQGYEVSVVPTKVKGRQWHRVIVGSGESREAVQDLVPSLEETGFENLLVIEIEEGPASS</sequence>
<feature type="compositionally biased region" description="Acidic residues" evidence="1">
    <location>
        <begin position="141"/>
        <end position="160"/>
    </location>
</feature>
<evidence type="ECO:0000256" key="1">
    <source>
        <dbReference type="SAM" id="MobiDB-lite"/>
    </source>
</evidence>